<keyword evidence="3" id="KW-1185">Reference proteome</keyword>
<dbReference type="EMBL" id="FXYF01000003">
    <property type="protein sequence ID" value="SMX38367.1"/>
    <property type="molecule type" value="Genomic_DNA"/>
</dbReference>
<dbReference type="RefSeq" id="WP_094020376.1">
    <property type="nucleotide sequence ID" value="NZ_FXYF01000003.1"/>
</dbReference>
<feature type="transmembrane region" description="Helical" evidence="1">
    <location>
        <begin position="12"/>
        <end position="31"/>
    </location>
</feature>
<dbReference type="OrthoDB" id="7851333at2"/>
<evidence type="ECO:0000256" key="1">
    <source>
        <dbReference type="SAM" id="Phobius"/>
    </source>
</evidence>
<sequence length="174" mass="19074">MIRPEVIAILKRWQEALAGLAVVLLGLYWAFFTGGGLLHWIGYGVLALGVALTVTGLQRGRFRSAEDGPGVVQVVERRISYFGPLSGGVVDLDTLQALSLDTASDPPCWLLLSPERKVLAIPLTAAGADHLFDAFATLPGLRTEHMLRRMEERTRGPVVIWRAEAVRKAILRLH</sequence>
<accession>A0A238K7B2</accession>
<evidence type="ECO:0000313" key="3">
    <source>
        <dbReference type="Proteomes" id="UP000207598"/>
    </source>
</evidence>
<keyword evidence="1" id="KW-1133">Transmembrane helix</keyword>
<keyword evidence="1" id="KW-0812">Transmembrane</keyword>
<organism evidence="2 3">
    <name type="scientific">Maliponia aquimaris</name>
    <dbReference type="NCBI Taxonomy" id="1673631"/>
    <lineage>
        <taxon>Bacteria</taxon>
        <taxon>Pseudomonadati</taxon>
        <taxon>Pseudomonadota</taxon>
        <taxon>Alphaproteobacteria</taxon>
        <taxon>Rhodobacterales</taxon>
        <taxon>Paracoccaceae</taxon>
        <taxon>Maliponia</taxon>
    </lineage>
</organism>
<protein>
    <submittedName>
        <fullName evidence="2">Uncharacterized protein</fullName>
    </submittedName>
</protein>
<gene>
    <name evidence="2" type="ORF">MAA8898_01545</name>
</gene>
<feature type="transmembrane region" description="Helical" evidence="1">
    <location>
        <begin position="37"/>
        <end position="57"/>
    </location>
</feature>
<dbReference type="Proteomes" id="UP000207598">
    <property type="component" value="Unassembled WGS sequence"/>
</dbReference>
<evidence type="ECO:0000313" key="2">
    <source>
        <dbReference type="EMBL" id="SMX38367.1"/>
    </source>
</evidence>
<name>A0A238K7B2_9RHOB</name>
<proteinExistence type="predicted"/>
<keyword evidence="1" id="KW-0472">Membrane</keyword>
<dbReference type="AlphaFoldDB" id="A0A238K7B2"/>
<reference evidence="2 3" key="1">
    <citation type="submission" date="2017-05" db="EMBL/GenBank/DDBJ databases">
        <authorList>
            <person name="Song R."/>
            <person name="Chenine A.L."/>
            <person name="Ruprecht R.M."/>
        </authorList>
    </citation>
    <scope>NUCLEOTIDE SEQUENCE [LARGE SCALE GENOMIC DNA]</scope>
    <source>
        <strain evidence="2 3">CECT 8898</strain>
    </source>
</reference>